<reference evidence="4" key="1">
    <citation type="submission" date="2022-02" db="EMBL/GenBank/DDBJ databases">
        <title>Atlantic sturgeon de novo genome assembly.</title>
        <authorList>
            <person name="Stock M."/>
            <person name="Klopp C."/>
            <person name="Guiguen Y."/>
            <person name="Cabau C."/>
            <person name="Parinello H."/>
            <person name="Santidrian Yebra-Pimentel E."/>
            <person name="Kuhl H."/>
            <person name="Dirks R.P."/>
            <person name="Guessner J."/>
            <person name="Wuertz S."/>
            <person name="Du K."/>
            <person name="Schartl M."/>
        </authorList>
    </citation>
    <scope>NUCLEOTIDE SEQUENCE</scope>
    <source>
        <strain evidence="4">STURGEONOMICS-FGT-2020</strain>
        <tissue evidence="4">Whole blood</tissue>
    </source>
</reference>
<dbReference type="EMBL" id="JAGXEW010000019">
    <property type="protein sequence ID" value="KAK1161220.1"/>
    <property type="molecule type" value="Genomic_DNA"/>
</dbReference>
<dbReference type="PANTHER" id="PTHR16502:SF0">
    <property type="entry name" value="KERATINOCYTE-ASSOCIATED TRANSMEMBRANE PROTEIN 2"/>
    <property type="match status" value="1"/>
</dbReference>
<keyword evidence="5" id="KW-1185">Reference proteome</keyword>
<organism evidence="4 5">
    <name type="scientific">Acipenser oxyrinchus oxyrinchus</name>
    <dbReference type="NCBI Taxonomy" id="40147"/>
    <lineage>
        <taxon>Eukaryota</taxon>
        <taxon>Metazoa</taxon>
        <taxon>Chordata</taxon>
        <taxon>Craniata</taxon>
        <taxon>Vertebrata</taxon>
        <taxon>Euteleostomi</taxon>
        <taxon>Actinopterygii</taxon>
        <taxon>Chondrostei</taxon>
        <taxon>Acipenseriformes</taxon>
        <taxon>Acipenseridae</taxon>
        <taxon>Acipenser</taxon>
    </lineage>
</organism>
<evidence type="ECO:0000256" key="3">
    <source>
        <dbReference type="SAM" id="SignalP"/>
    </source>
</evidence>
<keyword evidence="3" id="KW-0732">Signal</keyword>
<feature type="chain" id="PRO_5042123863" evidence="3">
    <location>
        <begin position="30"/>
        <end position="326"/>
    </location>
</feature>
<feature type="transmembrane region" description="Helical" evidence="2">
    <location>
        <begin position="260"/>
        <end position="278"/>
    </location>
</feature>
<accession>A0AAD8FXU3</accession>
<keyword evidence="2" id="KW-0472">Membrane</keyword>
<evidence type="ECO:0000313" key="5">
    <source>
        <dbReference type="Proteomes" id="UP001230051"/>
    </source>
</evidence>
<evidence type="ECO:0000313" key="4">
    <source>
        <dbReference type="EMBL" id="KAK1161220.1"/>
    </source>
</evidence>
<dbReference type="AlphaFoldDB" id="A0AAD8FXU3"/>
<keyword evidence="2" id="KW-1133">Transmembrane helix</keyword>
<sequence length="326" mass="36235">MAALRNMECRLTCLSVFLLFTLLLPSSDPSNIEKSAPRNVSVKVTIPEVATKNETDKTDLKTGEFLSLKTTDNKDKPLNISTLTNKTQSITPKENKPAAKATNTEKMITTTTPAPPPVTSVAAPTTAKSTTITTTTTRMTTTTTTTTTTTAKPKPKKPPVLLTTILTATEAKILKEDNLLPTRPGYEDSSPTTIIDIDVYEDDYQGLQSPVDQEQMGKMNDVNAKSELIEDVDKDSDLPEIAVHIKDTSIYSSEDEDSHFFFHLVIIAFLVAIVYITYHNKRKIVLLAQSRRWKDGLCSRSVEYHRLDQNVQDAMPSLKMTNDYIF</sequence>
<dbReference type="Proteomes" id="UP001230051">
    <property type="component" value="Unassembled WGS sequence"/>
</dbReference>
<name>A0AAD8FXU3_ACIOX</name>
<proteinExistence type="predicted"/>
<dbReference type="Pfam" id="PF17818">
    <property type="entry name" value="KCT2"/>
    <property type="match status" value="1"/>
</dbReference>
<gene>
    <name evidence="4" type="primary">KCT2</name>
    <name evidence="4" type="ORF">AOXY_G20158</name>
</gene>
<protein>
    <submittedName>
        <fullName evidence="4">Keratinocyte-associated transmembrane protein 2-like</fullName>
    </submittedName>
</protein>
<feature type="signal peptide" evidence="3">
    <location>
        <begin position="1"/>
        <end position="29"/>
    </location>
</feature>
<evidence type="ECO:0000256" key="2">
    <source>
        <dbReference type="SAM" id="Phobius"/>
    </source>
</evidence>
<dbReference type="PANTHER" id="PTHR16502">
    <property type="entry name" value="KERATINOCYTE-ASSOCIATED TRANSMEMBRANE PROTEIN 2"/>
    <property type="match status" value="1"/>
</dbReference>
<feature type="compositionally biased region" description="Low complexity" evidence="1">
    <location>
        <begin position="119"/>
        <end position="152"/>
    </location>
</feature>
<evidence type="ECO:0000256" key="1">
    <source>
        <dbReference type="SAM" id="MobiDB-lite"/>
    </source>
</evidence>
<feature type="region of interest" description="Disordered" evidence="1">
    <location>
        <begin position="108"/>
        <end position="160"/>
    </location>
</feature>
<dbReference type="InterPro" id="IPR037645">
    <property type="entry name" value="KCT2"/>
</dbReference>
<comment type="caution">
    <text evidence="4">The sequence shown here is derived from an EMBL/GenBank/DDBJ whole genome shotgun (WGS) entry which is preliminary data.</text>
</comment>
<keyword evidence="2 4" id="KW-0812">Transmembrane</keyword>